<dbReference type="RefSeq" id="WP_184857280.1">
    <property type="nucleotide sequence ID" value="NZ_JACHLK010000004.1"/>
</dbReference>
<protein>
    <submittedName>
        <fullName evidence="2">D-alanyl-D-alanine carboxypeptidase</fullName>
        <ecNumber evidence="2">3.4.16.4</ecNumber>
    </submittedName>
</protein>
<dbReference type="Gene3D" id="3.40.710.10">
    <property type="entry name" value="DD-peptidase/beta-lactamase superfamily"/>
    <property type="match status" value="1"/>
</dbReference>
<organism evidence="2 3">
    <name type="scientific">Acidovorax soli</name>
    <dbReference type="NCBI Taxonomy" id="592050"/>
    <lineage>
        <taxon>Bacteria</taxon>
        <taxon>Pseudomonadati</taxon>
        <taxon>Pseudomonadota</taxon>
        <taxon>Betaproteobacteria</taxon>
        <taxon>Burkholderiales</taxon>
        <taxon>Comamonadaceae</taxon>
        <taxon>Acidovorax</taxon>
    </lineage>
</organism>
<dbReference type="PANTHER" id="PTHR46825">
    <property type="entry name" value="D-ALANYL-D-ALANINE-CARBOXYPEPTIDASE/ENDOPEPTIDASE AMPH"/>
    <property type="match status" value="1"/>
</dbReference>
<keyword evidence="2" id="KW-0121">Carboxypeptidase</keyword>
<dbReference type="InterPro" id="IPR012338">
    <property type="entry name" value="Beta-lactam/transpept-like"/>
</dbReference>
<evidence type="ECO:0000313" key="3">
    <source>
        <dbReference type="Proteomes" id="UP000575083"/>
    </source>
</evidence>
<keyword evidence="2" id="KW-0645">Protease</keyword>
<name>A0A7X0U9S9_9BURK</name>
<evidence type="ECO:0000259" key="1">
    <source>
        <dbReference type="Pfam" id="PF00144"/>
    </source>
</evidence>
<sequence>MTALLLAGALLSACGGGGDAPPREQAAVQALLERAVPATTPPGALVAVRDASGQVTRYAAGLGAMDPATPMRPEDRFRAGSVLKLMVATVVLQLVEEGRLALGTPLDQLLPAARTTGFAHRRAITLEHLLNHTSGLGDTASSEAHDADVLAHPERLRSEQEYLDMALQEGQSAPGTHAYANTNYILLGLVIEEATGKSWRSQVRERLLTRLGLADSSLPEPADLEMPAPFAHGYQPIHGEGLRDVSRISPSMAGAAGGHALVTSTADLARFAAALFGGELYRQPGTLAQMLRFVPAEPIGDLTYAYGLGVMRHQLPDGTVFLGHGGSTAGYSCAIVYDPVRRLTVVAARNAPDLEATYMEVAIPVARALQGPR</sequence>
<keyword evidence="3" id="KW-1185">Reference proteome</keyword>
<dbReference type="Pfam" id="PF00144">
    <property type="entry name" value="Beta-lactamase"/>
    <property type="match status" value="1"/>
</dbReference>
<dbReference type="EC" id="3.4.16.4" evidence="2"/>
<proteinExistence type="predicted"/>
<dbReference type="InterPro" id="IPR001466">
    <property type="entry name" value="Beta-lactam-related"/>
</dbReference>
<reference evidence="2 3" key="1">
    <citation type="submission" date="2020-08" db="EMBL/GenBank/DDBJ databases">
        <title>Functional genomics of gut bacteria from endangered species of beetles.</title>
        <authorList>
            <person name="Carlos-Shanley C."/>
        </authorList>
    </citation>
    <scope>NUCLEOTIDE SEQUENCE [LARGE SCALE GENOMIC DNA]</scope>
    <source>
        <strain evidence="2 3">S00198</strain>
    </source>
</reference>
<feature type="domain" description="Beta-lactamase-related" evidence="1">
    <location>
        <begin position="42"/>
        <end position="353"/>
    </location>
</feature>
<comment type="caution">
    <text evidence="2">The sequence shown here is derived from an EMBL/GenBank/DDBJ whole genome shotgun (WGS) entry which is preliminary data.</text>
</comment>
<evidence type="ECO:0000313" key="2">
    <source>
        <dbReference type="EMBL" id="MBB6559860.1"/>
    </source>
</evidence>
<dbReference type="SUPFAM" id="SSF56601">
    <property type="entry name" value="beta-lactamase/transpeptidase-like"/>
    <property type="match status" value="1"/>
</dbReference>
<accession>A0A7X0U9S9</accession>
<dbReference type="PANTHER" id="PTHR46825:SF7">
    <property type="entry name" value="D-ALANYL-D-ALANINE CARBOXYPEPTIDASE"/>
    <property type="match status" value="1"/>
</dbReference>
<dbReference type="InterPro" id="IPR050491">
    <property type="entry name" value="AmpC-like"/>
</dbReference>
<dbReference type="Proteomes" id="UP000575083">
    <property type="component" value="Unassembled WGS sequence"/>
</dbReference>
<dbReference type="AlphaFoldDB" id="A0A7X0U9S9"/>
<dbReference type="EMBL" id="JACHLK010000004">
    <property type="protein sequence ID" value="MBB6559860.1"/>
    <property type="molecule type" value="Genomic_DNA"/>
</dbReference>
<dbReference type="GO" id="GO:0009002">
    <property type="term" value="F:serine-type D-Ala-D-Ala carboxypeptidase activity"/>
    <property type="evidence" value="ECO:0007669"/>
    <property type="project" value="UniProtKB-EC"/>
</dbReference>
<keyword evidence="2" id="KW-0378">Hydrolase</keyword>
<gene>
    <name evidence="2" type="ORF">HNP48_002532</name>
</gene>